<dbReference type="PANTHER" id="PTHR24058:SF22">
    <property type="entry name" value="DUAL SPECIFICITY TYROSINE-PHOSPHORYLATION-REGULATED KINASE 4"/>
    <property type="match status" value="1"/>
</dbReference>
<dbReference type="Pfam" id="PF00069">
    <property type="entry name" value="Pkinase"/>
    <property type="match status" value="1"/>
</dbReference>
<reference evidence="15" key="1">
    <citation type="journal article" date="2012" name="Proc. Natl. Acad. Sci. U.S.A.">
        <title>Antigenic diversity is generated by distinct evolutionary mechanisms in African trypanosome species.</title>
        <authorList>
            <person name="Jackson A.P."/>
            <person name="Berry A."/>
            <person name="Aslett M."/>
            <person name="Allison H.C."/>
            <person name="Burton P."/>
            <person name="Vavrova-Anderson J."/>
            <person name="Brown R."/>
            <person name="Browne H."/>
            <person name="Corton N."/>
            <person name="Hauser H."/>
            <person name="Gamble J."/>
            <person name="Gilderthorp R."/>
            <person name="Marcello L."/>
            <person name="McQuillan J."/>
            <person name="Otto T.D."/>
            <person name="Quail M.A."/>
            <person name="Sanders M.J."/>
            <person name="van Tonder A."/>
            <person name="Ginger M.L."/>
            <person name="Field M.C."/>
            <person name="Barry J.D."/>
            <person name="Hertz-Fowler C."/>
            <person name="Berriman M."/>
        </authorList>
    </citation>
    <scope>NUCLEOTIDE SEQUENCE</scope>
    <source>
        <strain evidence="15">IL3000</strain>
    </source>
</reference>
<dbReference type="Gene3D" id="3.30.200.20">
    <property type="entry name" value="Phosphorylase Kinase, domain 1"/>
    <property type="match status" value="1"/>
</dbReference>
<comment type="catalytic activity">
    <reaction evidence="10">
        <text>L-tyrosyl-[protein] + ATP = O-phospho-L-tyrosyl-[protein] + ADP + H(+)</text>
        <dbReference type="Rhea" id="RHEA:10596"/>
        <dbReference type="Rhea" id="RHEA-COMP:10136"/>
        <dbReference type="Rhea" id="RHEA-COMP:20101"/>
        <dbReference type="ChEBI" id="CHEBI:15378"/>
        <dbReference type="ChEBI" id="CHEBI:30616"/>
        <dbReference type="ChEBI" id="CHEBI:46858"/>
        <dbReference type="ChEBI" id="CHEBI:61978"/>
        <dbReference type="ChEBI" id="CHEBI:456216"/>
        <dbReference type="EC" id="2.7.12.1"/>
    </reaction>
</comment>
<feature type="region of interest" description="Disordered" evidence="13">
    <location>
        <begin position="1"/>
        <end position="35"/>
    </location>
</feature>
<evidence type="ECO:0000256" key="4">
    <source>
        <dbReference type="ARBA" id="ARBA00022679"/>
    </source>
</evidence>
<evidence type="ECO:0000256" key="1">
    <source>
        <dbReference type="ARBA" id="ARBA00008867"/>
    </source>
</evidence>
<dbReference type="PROSITE" id="PS50011">
    <property type="entry name" value="PROTEIN_KINASE_DOM"/>
    <property type="match status" value="1"/>
</dbReference>
<dbReference type="GO" id="GO:0005524">
    <property type="term" value="F:ATP binding"/>
    <property type="evidence" value="ECO:0007669"/>
    <property type="project" value="UniProtKB-UniRule"/>
</dbReference>
<evidence type="ECO:0000256" key="9">
    <source>
        <dbReference type="ARBA" id="ARBA00049308"/>
    </source>
</evidence>
<evidence type="ECO:0000256" key="2">
    <source>
        <dbReference type="ARBA" id="ARBA00013203"/>
    </source>
</evidence>
<dbReference type="InterPro" id="IPR050494">
    <property type="entry name" value="Ser_Thr_dual-spec_kinase"/>
</dbReference>
<comment type="catalytic activity">
    <reaction evidence="9">
        <text>L-threonyl-[protein] + ATP = O-phospho-L-threonyl-[protein] + ADP + H(+)</text>
        <dbReference type="Rhea" id="RHEA:46608"/>
        <dbReference type="Rhea" id="RHEA-COMP:11060"/>
        <dbReference type="Rhea" id="RHEA-COMP:11605"/>
        <dbReference type="ChEBI" id="CHEBI:15378"/>
        <dbReference type="ChEBI" id="CHEBI:30013"/>
        <dbReference type="ChEBI" id="CHEBI:30616"/>
        <dbReference type="ChEBI" id="CHEBI:61977"/>
        <dbReference type="ChEBI" id="CHEBI:456216"/>
        <dbReference type="EC" id="2.7.12.1"/>
    </reaction>
</comment>
<sequence length="454" mass="52059">MEATRGLAERHGPRASPQAPPLHTKPPVRRNSRRKLLHDEAVPTSDCYSAFLTAYERDEIKNYADVYYAGQNCERKIQAPVDGSNNKGYDDDRGDYIIRLHDHIAYRYEILQVLGSGSFGQVVKVMDHLKNVTVALKIIRNRRRFATQAKIEVQILSHLKKGDPSGIYGIVQMIDHLTFRSHTCITYELLGCNLYDHLRQRRFRPLSLDVVRKIGAGVLVSLSYLWRENIIHCDLKPENILLKSSSDTAVKVIDLGSSCFENARLFTYIQSRFYRAPEVLLGLPYSKCIDLWSYGCVLCELATGYPIFPGENEQEQMACIMEFLGPPPRDMILRSPRKNDFFESNTDYSPKLIPNSKLKVRFPGTKNIASFLGLSERDEFVDFVKLFFNWNPEVRCSPRRAMKHPWIEEAVSQLLTRRGRSVDRGGAANVEESGELRFRKGLTRLPKIGRRSER</sequence>
<gene>
    <name evidence="15" type="ORF">TCIL3000_11_2930</name>
</gene>
<evidence type="ECO:0000313" key="15">
    <source>
        <dbReference type="EMBL" id="CCC94899.1"/>
    </source>
</evidence>
<organism evidence="15">
    <name type="scientific">Trypanosoma congolense (strain IL3000)</name>
    <dbReference type="NCBI Taxonomy" id="1068625"/>
    <lineage>
        <taxon>Eukaryota</taxon>
        <taxon>Discoba</taxon>
        <taxon>Euglenozoa</taxon>
        <taxon>Kinetoplastea</taxon>
        <taxon>Metakinetoplastina</taxon>
        <taxon>Trypanosomatida</taxon>
        <taxon>Trypanosomatidae</taxon>
        <taxon>Trypanosoma</taxon>
        <taxon>Nannomonas</taxon>
    </lineage>
</organism>
<comment type="catalytic activity">
    <reaction evidence="8">
        <text>L-seryl-[protein] + ATP = O-phospho-L-seryl-[protein] + ADP + H(+)</text>
        <dbReference type="Rhea" id="RHEA:17989"/>
        <dbReference type="Rhea" id="RHEA-COMP:9863"/>
        <dbReference type="Rhea" id="RHEA-COMP:11604"/>
        <dbReference type="ChEBI" id="CHEBI:15378"/>
        <dbReference type="ChEBI" id="CHEBI:29999"/>
        <dbReference type="ChEBI" id="CHEBI:30616"/>
        <dbReference type="ChEBI" id="CHEBI:83421"/>
        <dbReference type="ChEBI" id="CHEBI:456216"/>
        <dbReference type="EC" id="2.7.12.1"/>
    </reaction>
</comment>
<dbReference type="GO" id="GO:0005737">
    <property type="term" value="C:cytoplasm"/>
    <property type="evidence" value="ECO:0007669"/>
    <property type="project" value="TreeGrafter"/>
</dbReference>
<dbReference type="EMBL" id="HE575324">
    <property type="protein sequence ID" value="CCC94899.1"/>
    <property type="molecule type" value="Genomic_DNA"/>
</dbReference>
<feature type="domain" description="Protein kinase" evidence="14">
    <location>
        <begin position="108"/>
        <end position="407"/>
    </location>
</feature>
<accession>G0UZT0</accession>
<evidence type="ECO:0000256" key="10">
    <source>
        <dbReference type="ARBA" id="ARBA00051680"/>
    </source>
</evidence>
<evidence type="ECO:0000256" key="7">
    <source>
        <dbReference type="ARBA" id="ARBA00022840"/>
    </source>
</evidence>
<dbReference type="Gene3D" id="1.10.510.10">
    <property type="entry name" value="Transferase(Phosphotransferase) domain 1"/>
    <property type="match status" value="1"/>
</dbReference>
<feature type="compositionally biased region" description="Basic residues" evidence="13">
    <location>
        <begin position="26"/>
        <end position="35"/>
    </location>
</feature>
<keyword evidence="7 11" id="KW-0067">ATP-binding</keyword>
<dbReference type="CDD" id="cd14210">
    <property type="entry name" value="PKc_DYRK"/>
    <property type="match status" value="1"/>
</dbReference>
<dbReference type="VEuPathDB" id="TriTrypDB:TcIL3000.11.2930"/>
<keyword evidence="6" id="KW-0418">Kinase</keyword>
<evidence type="ECO:0000256" key="6">
    <source>
        <dbReference type="ARBA" id="ARBA00022777"/>
    </source>
</evidence>
<dbReference type="SUPFAM" id="SSF56112">
    <property type="entry name" value="Protein kinase-like (PK-like)"/>
    <property type="match status" value="1"/>
</dbReference>
<dbReference type="InterPro" id="IPR008271">
    <property type="entry name" value="Ser/Thr_kinase_AS"/>
</dbReference>
<dbReference type="PROSITE" id="PS00107">
    <property type="entry name" value="PROTEIN_KINASE_ATP"/>
    <property type="match status" value="1"/>
</dbReference>
<evidence type="ECO:0000256" key="3">
    <source>
        <dbReference type="ARBA" id="ARBA00022527"/>
    </source>
</evidence>
<keyword evidence="4" id="KW-0808">Transferase</keyword>
<keyword evidence="3 12" id="KW-0723">Serine/threonine-protein kinase</keyword>
<proteinExistence type="inferred from homology"/>
<dbReference type="Gene3D" id="3.30.10.30">
    <property type="entry name" value="DYRK"/>
    <property type="match status" value="1"/>
</dbReference>
<dbReference type="InterPro" id="IPR042521">
    <property type="entry name" value="DYRK"/>
</dbReference>
<dbReference type="EC" id="2.7.12.1" evidence="2"/>
<evidence type="ECO:0000256" key="13">
    <source>
        <dbReference type="SAM" id="MobiDB-lite"/>
    </source>
</evidence>
<dbReference type="SMART" id="SM00220">
    <property type="entry name" value="S_TKc"/>
    <property type="match status" value="1"/>
</dbReference>
<dbReference type="GO" id="GO:0004712">
    <property type="term" value="F:protein serine/threonine/tyrosine kinase activity"/>
    <property type="evidence" value="ECO:0007669"/>
    <property type="project" value="UniProtKB-EC"/>
</dbReference>
<name>G0UZT0_TRYCI</name>
<comment type="similarity">
    <text evidence="1">Belongs to the protein kinase superfamily. CMGC Ser/Thr protein kinase family. MNB/DYRK subfamily.</text>
</comment>
<feature type="binding site" evidence="11">
    <location>
        <position position="137"/>
    </location>
    <ligand>
        <name>ATP</name>
        <dbReference type="ChEBI" id="CHEBI:30616"/>
    </ligand>
</feature>
<dbReference type="InterPro" id="IPR011009">
    <property type="entry name" value="Kinase-like_dom_sf"/>
</dbReference>
<dbReference type="GO" id="GO:0004674">
    <property type="term" value="F:protein serine/threonine kinase activity"/>
    <property type="evidence" value="ECO:0007669"/>
    <property type="project" value="UniProtKB-KW"/>
</dbReference>
<evidence type="ECO:0000256" key="12">
    <source>
        <dbReference type="RuleBase" id="RU000304"/>
    </source>
</evidence>
<evidence type="ECO:0000256" key="5">
    <source>
        <dbReference type="ARBA" id="ARBA00022741"/>
    </source>
</evidence>
<dbReference type="PROSITE" id="PS00108">
    <property type="entry name" value="PROTEIN_KINASE_ST"/>
    <property type="match status" value="1"/>
</dbReference>
<dbReference type="AlphaFoldDB" id="G0UZT0"/>
<dbReference type="GO" id="GO:0005856">
    <property type="term" value="C:cytoskeleton"/>
    <property type="evidence" value="ECO:0007669"/>
    <property type="project" value="TreeGrafter"/>
</dbReference>
<dbReference type="InterPro" id="IPR017441">
    <property type="entry name" value="Protein_kinase_ATP_BS"/>
</dbReference>
<evidence type="ECO:0000259" key="14">
    <source>
        <dbReference type="PROSITE" id="PS50011"/>
    </source>
</evidence>
<protein>
    <recommendedName>
        <fullName evidence="2">dual-specificity kinase</fullName>
        <ecNumber evidence="2">2.7.12.1</ecNumber>
    </recommendedName>
</protein>
<evidence type="ECO:0000256" key="8">
    <source>
        <dbReference type="ARBA" id="ARBA00049003"/>
    </source>
</evidence>
<keyword evidence="5 11" id="KW-0547">Nucleotide-binding</keyword>
<dbReference type="InterPro" id="IPR000719">
    <property type="entry name" value="Prot_kinase_dom"/>
</dbReference>
<dbReference type="PANTHER" id="PTHR24058">
    <property type="entry name" value="DUAL SPECIFICITY PROTEIN KINASE"/>
    <property type="match status" value="1"/>
</dbReference>
<evidence type="ECO:0000256" key="11">
    <source>
        <dbReference type="PROSITE-ProRule" id="PRU10141"/>
    </source>
</evidence>